<name>A0A4Y2AW95_ARAVE</name>
<accession>A0A4Y2AW95</accession>
<dbReference type="OrthoDB" id="6414431at2759"/>
<keyword evidence="2" id="KW-1185">Reference proteome</keyword>
<dbReference type="Proteomes" id="UP000499080">
    <property type="component" value="Unassembled WGS sequence"/>
</dbReference>
<comment type="caution">
    <text evidence="1">The sequence shown here is derived from an EMBL/GenBank/DDBJ whole genome shotgun (WGS) entry which is preliminary data.</text>
</comment>
<dbReference type="AlphaFoldDB" id="A0A4Y2AW95"/>
<dbReference type="EMBL" id="BGPR01081679">
    <property type="protein sequence ID" value="GBL83998.1"/>
    <property type="molecule type" value="Genomic_DNA"/>
</dbReference>
<gene>
    <name evidence="1" type="ORF">AVEN_208316_1</name>
</gene>
<reference evidence="1 2" key="1">
    <citation type="journal article" date="2019" name="Sci. Rep.">
        <title>Orb-weaving spider Araneus ventricosus genome elucidates the spidroin gene catalogue.</title>
        <authorList>
            <person name="Kono N."/>
            <person name="Nakamura H."/>
            <person name="Ohtoshi R."/>
            <person name="Moran D.A.P."/>
            <person name="Shinohara A."/>
            <person name="Yoshida Y."/>
            <person name="Fujiwara M."/>
            <person name="Mori M."/>
            <person name="Tomita M."/>
            <person name="Arakawa K."/>
        </authorList>
    </citation>
    <scope>NUCLEOTIDE SEQUENCE [LARGE SCALE GENOMIC DNA]</scope>
</reference>
<organism evidence="1 2">
    <name type="scientific">Araneus ventricosus</name>
    <name type="common">Orbweaver spider</name>
    <name type="synonym">Epeira ventricosa</name>
    <dbReference type="NCBI Taxonomy" id="182803"/>
    <lineage>
        <taxon>Eukaryota</taxon>
        <taxon>Metazoa</taxon>
        <taxon>Ecdysozoa</taxon>
        <taxon>Arthropoda</taxon>
        <taxon>Chelicerata</taxon>
        <taxon>Arachnida</taxon>
        <taxon>Araneae</taxon>
        <taxon>Araneomorphae</taxon>
        <taxon>Entelegynae</taxon>
        <taxon>Araneoidea</taxon>
        <taxon>Araneidae</taxon>
        <taxon>Araneus</taxon>
    </lineage>
</organism>
<protein>
    <recommendedName>
        <fullName evidence="3">Zona occludens toxin N-terminal domain-containing protein</fullName>
    </recommendedName>
</protein>
<proteinExistence type="predicted"/>
<evidence type="ECO:0008006" key="3">
    <source>
        <dbReference type="Google" id="ProtNLM"/>
    </source>
</evidence>
<evidence type="ECO:0000313" key="2">
    <source>
        <dbReference type="Proteomes" id="UP000499080"/>
    </source>
</evidence>
<sequence length="168" mass="19962">MNIDSHQSFVMEFPKLQHLFTMDMEGPTKCGKTYFVRDLLHYKREMFSAVPDKIVWFYGIHQPLYDNIPEVTFVEGLPLKFQEYLGKHNLFIIDDLMSHGADQKLLTDLFTIGSHHLNLRIIFIAQNFFHKGKEMREITLNAHYLFLCKNRRDLTQVTHLGKQHFPRH</sequence>
<evidence type="ECO:0000313" key="1">
    <source>
        <dbReference type="EMBL" id="GBL83998.1"/>
    </source>
</evidence>